<name>A0AAD7J7Q7_9AGAR</name>
<keyword evidence="2" id="KW-1185">Reference proteome</keyword>
<dbReference type="Proteomes" id="UP001215598">
    <property type="component" value="Unassembled WGS sequence"/>
</dbReference>
<evidence type="ECO:0000313" key="2">
    <source>
        <dbReference type="Proteomes" id="UP001215598"/>
    </source>
</evidence>
<evidence type="ECO:0000313" key="1">
    <source>
        <dbReference type="EMBL" id="KAJ7756296.1"/>
    </source>
</evidence>
<protein>
    <submittedName>
        <fullName evidence="1">Uncharacterized protein</fullName>
    </submittedName>
</protein>
<proteinExistence type="predicted"/>
<dbReference type="SUPFAM" id="SSF52047">
    <property type="entry name" value="RNI-like"/>
    <property type="match status" value="1"/>
</dbReference>
<dbReference type="InterPro" id="IPR032675">
    <property type="entry name" value="LRR_dom_sf"/>
</dbReference>
<dbReference type="EMBL" id="JARKIB010000047">
    <property type="protein sequence ID" value="KAJ7756296.1"/>
    <property type="molecule type" value="Genomic_DNA"/>
</dbReference>
<comment type="caution">
    <text evidence="1">The sequence shown here is derived from an EMBL/GenBank/DDBJ whole genome shotgun (WGS) entry which is preliminary data.</text>
</comment>
<accession>A0AAD7J7Q7</accession>
<reference evidence="1" key="1">
    <citation type="submission" date="2023-03" db="EMBL/GenBank/DDBJ databases">
        <title>Massive genome expansion in bonnet fungi (Mycena s.s.) driven by repeated elements and novel gene families across ecological guilds.</title>
        <authorList>
            <consortium name="Lawrence Berkeley National Laboratory"/>
            <person name="Harder C.B."/>
            <person name="Miyauchi S."/>
            <person name="Viragh M."/>
            <person name="Kuo A."/>
            <person name="Thoen E."/>
            <person name="Andreopoulos B."/>
            <person name="Lu D."/>
            <person name="Skrede I."/>
            <person name="Drula E."/>
            <person name="Henrissat B."/>
            <person name="Morin E."/>
            <person name="Kohler A."/>
            <person name="Barry K."/>
            <person name="LaButti K."/>
            <person name="Morin E."/>
            <person name="Salamov A."/>
            <person name="Lipzen A."/>
            <person name="Mereny Z."/>
            <person name="Hegedus B."/>
            <person name="Baldrian P."/>
            <person name="Stursova M."/>
            <person name="Weitz H."/>
            <person name="Taylor A."/>
            <person name="Grigoriev I.V."/>
            <person name="Nagy L.G."/>
            <person name="Martin F."/>
            <person name="Kauserud H."/>
        </authorList>
    </citation>
    <scope>NUCLEOTIDE SEQUENCE</scope>
    <source>
        <strain evidence="1">CBHHK182m</strain>
    </source>
</reference>
<dbReference type="Gene3D" id="3.80.10.10">
    <property type="entry name" value="Ribonuclease Inhibitor"/>
    <property type="match status" value="1"/>
</dbReference>
<gene>
    <name evidence="1" type="ORF">B0H16DRAFT_696812</name>
</gene>
<organism evidence="1 2">
    <name type="scientific">Mycena metata</name>
    <dbReference type="NCBI Taxonomy" id="1033252"/>
    <lineage>
        <taxon>Eukaryota</taxon>
        <taxon>Fungi</taxon>
        <taxon>Dikarya</taxon>
        <taxon>Basidiomycota</taxon>
        <taxon>Agaricomycotina</taxon>
        <taxon>Agaricomycetes</taxon>
        <taxon>Agaricomycetidae</taxon>
        <taxon>Agaricales</taxon>
        <taxon>Marasmiineae</taxon>
        <taxon>Mycenaceae</taxon>
        <taxon>Mycena</taxon>
    </lineage>
</organism>
<dbReference type="AlphaFoldDB" id="A0AAD7J7Q7"/>
<sequence length="282" mass="31403">MAGNLSSALWPAARKASQSDHELFPFMELGVQLLGGLWSLMGSMTSLASNSSAVLPPELEREIFELCARSWPVQIPNLMRVAHRVKHWVHPLLYQTSIVLCNHYHNRAPTGIPPISIETVASTILDDAAFSSSAVRHIFLSSCRDKDVATIATVLAACTGIENISLLQMDNTWIPFLALLPLKRFYGPCQSLIPTLQPSDVTFSHLTHLELLDSIDPQDTDTWIAFLASLPALTHLAFGDYRVIFLCFSLLHTCKNFRVLIILFSFSTQLTRRDHTYDGVLS</sequence>